<keyword evidence="5" id="KW-1185">Reference proteome</keyword>
<dbReference type="CDD" id="cd07572">
    <property type="entry name" value="nit"/>
    <property type="match status" value="1"/>
</dbReference>
<dbReference type="PROSITE" id="PS50263">
    <property type="entry name" value="CN_HYDROLASE"/>
    <property type="match status" value="1"/>
</dbReference>
<dbReference type="InterPro" id="IPR045254">
    <property type="entry name" value="Nit1/2_C-N_Hydrolase"/>
</dbReference>
<dbReference type="Proteomes" id="UP000324194">
    <property type="component" value="Chromosome 1"/>
</dbReference>
<comment type="similarity">
    <text evidence="1">Belongs to the carbon-nitrogen hydrolase superfamily. NIT1/NIT2 family.</text>
</comment>
<evidence type="ECO:0000256" key="2">
    <source>
        <dbReference type="ARBA" id="ARBA00022801"/>
    </source>
</evidence>
<dbReference type="OrthoDB" id="9811121at2"/>
<proteinExistence type="inferred from homology"/>
<dbReference type="PANTHER" id="PTHR23088:SF27">
    <property type="entry name" value="DEAMINATED GLUTATHIONE AMIDASE"/>
    <property type="match status" value="1"/>
</dbReference>
<dbReference type="PROSITE" id="PS01227">
    <property type="entry name" value="UPF0012"/>
    <property type="match status" value="1"/>
</dbReference>
<organism evidence="4 5">
    <name type="scientific">Aquicella siphonis</name>
    <dbReference type="NCBI Taxonomy" id="254247"/>
    <lineage>
        <taxon>Bacteria</taxon>
        <taxon>Pseudomonadati</taxon>
        <taxon>Pseudomonadota</taxon>
        <taxon>Gammaproteobacteria</taxon>
        <taxon>Legionellales</taxon>
        <taxon>Coxiellaceae</taxon>
        <taxon>Aquicella</taxon>
    </lineage>
</organism>
<keyword evidence="2" id="KW-0378">Hydrolase</keyword>
<name>A0A5E4PF08_9COXI</name>
<accession>A0A5E4PF08</accession>
<evidence type="ECO:0000256" key="1">
    <source>
        <dbReference type="ARBA" id="ARBA00010613"/>
    </source>
</evidence>
<dbReference type="GO" id="GO:0016811">
    <property type="term" value="F:hydrolase activity, acting on carbon-nitrogen (but not peptide) bonds, in linear amides"/>
    <property type="evidence" value="ECO:0007669"/>
    <property type="project" value="InterPro"/>
</dbReference>
<feature type="domain" description="CN hydrolase" evidence="3">
    <location>
        <begin position="2"/>
        <end position="251"/>
    </location>
</feature>
<dbReference type="KEGG" id="asip:AQUSIP_03540"/>
<reference evidence="4 5" key="1">
    <citation type="submission" date="2019-08" db="EMBL/GenBank/DDBJ databases">
        <authorList>
            <person name="Guy L."/>
        </authorList>
    </citation>
    <scope>NUCLEOTIDE SEQUENCE [LARGE SCALE GENOMIC DNA]</scope>
    <source>
        <strain evidence="4 5">SGT-108</strain>
    </source>
</reference>
<evidence type="ECO:0000313" key="4">
    <source>
        <dbReference type="EMBL" id="VVC75078.1"/>
    </source>
</evidence>
<gene>
    <name evidence="4" type="ORF">AQUSIP_03540</name>
</gene>
<dbReference type="EMBL" id="LR699119">
    <property type="protein sequence ID" value="VVC75078.1"/>
    <property type="molecule type" value="Genomic_DNA"/>
</dbReference>
<evidence type="ECO:0000313" key="5">
    <source>
        <dbReference type="Proteomes" id="UP000324194"/>
    </source>
</evidence>
<dbReference type="Gene3D" id="3.60.110.10">
    <property type="entry name" value="Carbon-nitrogen hydrolase"/>
    <property type="match status" value="1"/>
</dbReference>
<dbReference type="PANTHER" id="PTHR23088">
    <property type="entry name" value="NITRILASE-RELATED"/>
    <property type="match status" value="1"/>
</dbReference>
<dbReference type="RefSeq" id="WP_148338049.1">
    <property type="nucleotide sequence ID" value="NZ_LR699119.1"/>
</dbReference>
<protein>
    <submittedName>
        <fullName evidence="4">2-oxoglutaramate amidase</fullName>
    </submittedName>
</protein>
<sequence length="279" mass="30239">MTTVAAVQMCSTSDVEENLAAAAGLIASAARQGARLIVLPENFAVMGVDDDERCRQKEVFGAGKIQDFLSAQSQKHHVWIVGGTIPMACQDEAKVRAASLLFNEAGECVARYDKIHLFDVVISDHESYKESDGIQPGSKIVVAETPIGKIGMAVCYDIRFPELFRCMANAGAEILVLPSAFTVKTGEAHWEVLTRSRAIENFCYVIGAGQGGTHGNGRRTYGHSLIIHPWGRKLAELTGEGAGVICADLNPDELAEIRKSIPVAQHQRIFFNINGLNEK</sequence>
<dbReference type="AlphaFoldDB" id="A0A5E4PF08"/>
<dbReference type="SUPFAM" id="SSF56317">
    <property type="entry name" value="Carbon-nitrogen hydrolase"/>
    <property type="match status" value="1"/>
</dbReference>
<evidence type="ECO:0000259" key="3">
    <source>
        <dbReference type="PROSITE" id="PS50263"/>
    </source>
</evidence>
<dbReference type="InterPro" id="IPR003010">
    <property type="entry name" value="C-N_Hydrolase"/>
</dbReference>
<dbReference type="InterPro" id="IPR001110">
    <property type="entry name" value="UPF0012_CS"/>
</dbReference>
<dbReference type="Pfam" id="PF00795">
    <property type="entry name" value="CN_hydrolase"/>
    <property type="match status" value="1"/>
</dbReference>
<dbReference type="InterPro" id="IPR036526">
    <property type="entry name" value="C-N_Hydrolase_sf"/>
</dbReference>